<dbReference type="RefSeq" id="WP_010112508.1">
    <property type="nucleotide sequence ID" value="NZ_CP008727.1"/>
</dbReference>
<gene>
    <name evidence="2" type="ORF">DM82_4940</name>
</gene>
<organism evidence="2 3">
    <name type="scientific">Burkholderia oklahomensis</name>
    <dbReference type="NCBI Taxonomy" id="342113"/>
    <lineage>
        <taxon>Bacteria</taxon>
        <taxon>Pseudomonadati</taxon>
        <taxon>Pseudomonadota</taxon>
        <taxon>Betaproteobacteria</taxon>
        <taxon>Burkholderiales</taxon>
        <taxon>Burkholderiaceae</taxon>
        <taxon>Burkholderia</taxon>
        <taxon>pseudomallei group</taxon>
    </lineage>
</organism>
<evidence type="ECO:0000313" key="3">
    <source>
        <dbReference type="Proteomes" id="UP000029424"/>
    </source>
</evidence>
<accession>A0AAI8FQG6</accession>
<evidence type="ECO:0000256" key="1">
    <source>
        <dbReference type="SAM" id="MobiDB-lite"/>
    </source>
</evidence>
<sequence length="349" mass="36671">MKLLRILTGVHAGAQLQLAPGTHRIGSDDDAHIRLTDWHAPDLLMHVEDDVVRARLVATDIESATPAEDSPELISFVDFVPMQFDGTVLCVGPDTAAWPSDFDLLSMLPVQRATRPVWRHRYARPVAACLVLGSITLALTALSTSQISRAAPPPNAGNRVQRVVEALAAAHIDGLHVRPVGDTVVVTGMIARAADADAVRTLLTRITTPGIVSRYDIAPQVSRSIEDSLGVPGARVEYSGGGRFVVKGSAGSREALEAAVERMRADLDPNVTEVSVVASEPAASTVGAGPTSYAEMISADNVQYAQTPDGVKHVYAADAPADSGDGAVKHSEAPAMTSDVPPLPPNMPG</sequence>
<dbReference type="KEGG" id="bok:DM82_4940"/>
<dbReference type="AlphaFoldDB" id="A0AAI8FQG6"/>
<protein>
    <submittedName>
        <fullName evidence="2">Transmembrane protein</fullName>
    </submittedName>
</protein>
<reference evidence="2 3" key="1">
    <citation type="submission" date="2014-06" db="EMBL/GenBank/DDBJ databases">
        <authorList>
            <person name="Bishop-Lilly K.A."/>
            <person name="Broomall S.M."/>
            <person name="Chain P.S."/>
            <person name="Chertkov O."/>
            <person name="Coyne S.R."/>
            <person name="Daligault H.E."/>
            <person name="Davenport K.W."/>
            <person name="Erkkila T."/>
            <person name="Frey K.G."/>
            <person name="Gibbons H.S."/>
            <person name="Gu W."/>
            <person name="Jaissle J."/>
            <person name="Johnson S.L."/>
            <person name="Koroleva G.I."/>
            <person name="Ladner J.T."/>
            <person name="Lo C.-C."/>
            <person name="Minogue T.D."/>
            <person name="Munk C."/>
            <person name="Palacios G.F."/>
            <person name="Redden C.L."/>
            <person name="Rosenzweig C.N."/>
            <person name="Scholz M.B."/>
            <person name="Teshima H."/>
            <person name="Xu Y."/>
        </authorList>
    </citation>
    <scope>NUCLEOTIDE SEQUENCE [LARGE SCALE GENOMIC DNA]</scope>
    <source>
        <strain evidence="2 3">EO147</strain>
    </source>
</reference>
<dbReference type="Proteomes" id="UP000029424">
    <property type="component" value="Chromosome 2"/>
</dbReference>
<evidence type="ECO:0000313" key="2">
    <source>
        <dbReference type="EMBL" id="AIO68970.1"/>
    </source>
</evidence>
<feature type="region of interest" description="Disordered" evidence="1">
    <location>
        <begin position="322"/>
        <end position="349"/>
    </location>
</feature>
<keyword evidence="3" id="KW-1185">Reference proteome</keyword>
<dbReference type="EMBL" id="CP008727">
    <property type="protein sequence ID" value="AIO68970.1"/>
    <property type="molecule type" value="Genomic_DNA"/>
</dbReference>
<keyword evidence="2" id="KW-0812">Transmembrane</keyword>
<proteinExistence type="predicted"/>
<keyword evidence="2" id="KW-0472">Membrane</keyword>
<name>A0AAI8FQG6_9BURK</name>